<evidence type="ECO:0000256" key="1">
    <source>
        <dbReference type="ARBA" id="ARBA00022527"/>
    </source>
</evidence>
<sequence>MNNSIQVNCTKKNLKIIRDFVTEYLHALTLTDILMNQIVLAVDEICANLIIHANQEDPSKHILLSIHKLTTNKPGDTLQFAISDWGMAFDHFSYKEPDLQKKIKNNEGGGWGLLLVRRLMDKVEFKTEGSKNTCLLYKKIK</sequence>
<comment type="caution">
    <text evidence="3">The sequence shown here is derived from an EMBL/GenBank/DDBJ whole genome shotgun (WGS) entry which is preliminary data.</text>
</comment>
<dbReference type="Proteomes" id="UP001597641">
    <property type="component" value="Unassembled WGS sequence"/>
</dbReference>
<dbReference type="PANTHER" id="PTHR35526">
    <property type="entry name" value="ANTI-SIGMA-F FACTOR RSBW-RELATED"/>
    <property type="match status" value="1"/>
</dbReference>
<dbReference type="InterPro" id="IPR003594">
    <property type="entry name" value="HATPase_dom"/>
</dbReference>
<evidence type="ECO:0000313" key="4">
    <source>
        <dbReference type="Proteomes" id="UP001597641"/>
    </source>
</evidence>
<feature type="domain" description="Histidine kinase/HSP90-like ATPase" evidence="2">
    <location>
        <begin position="11"/>
        <end position="134"/>
    </location>
</feature>
<keyword evidence="3" id="KW-0547">Nucleotide-binding</keyword>
<accession>A0ABW6BQZ7</accession>
<keyword evidence="1" id="KW-0418">Kinase</keyword>
<keyword evidence="1" id="KW-0723">Serine/threonine-protein kinase</keyword>
<name>A0ABW6BQZ7_9BACT</name>
<evidence type="ECO:0000313" key="3">
    <source>
        <dbReference type="EMBL" id="MFD3000254.1"/>
    </source>
</evidence>
<dbReference type="EMBL" id="JBHUOX010000004">
    <property type="protein sequence ID" value="MFD3000254.1"/>
    <property type="molecule type" value="Genomic_DNA"/>
</dbReference>
<dbReference type="Gene3D" id="3.30.565.10">
    <property type="entry name" value="Histidine kinase-like ATPase, C-terminal domain"/>
    <property type="match status" value="1"/>
</dbReference>
<keyword evidence="3" id="KW-0067">ATP-binding</keyword>
<organism evidence="3 4">
    <name type="scientific">Pontibacter toksunensis</name>
    <dbReference type="NCBI Taxonomy" id="1332631"/>
    <lineage>
        <taxon>Bacteria</taxon>
        <taxon>Pseudomonadati</taxon>
        <taxon>Bacteroidota</taxon>
        <taxon>Cytophagia</taxon>
        <taxon>Cytophagales</taxon>
        <taxon>Hymenobacteraceae</taxon>
        <taxon>Pontibacter</taxon>
    </lineage>
</organism>
<dbReference type="GO" id="GO:0005524">
    <property type="term" value="F:ATP binding"/>
    <property type="evidence" value="ECO:0007669"/>
    <property type="project" value="UniProtKB-KW"/>
</dbReference>
<evidence type="ECO:0000259" key="2">
    <source>
        <dbReference type="Pfam" id="PF13581"/>
    </source>
</evidence>
<dbReference type="InterPro" id="IPR050267">
    <property type="entry name" value="Anti-sigma-factor_SerPK"/>
</dbReference>
<proteinExistence type="predicted"/>
<keyword evidence="4" id="KW-1185">Reference proteome</keyword>
<keyword evidence="1" id="KW-0808">Transferase</keyword>
<dbReference type="SUPFAM" id="SSF55874">
    <property type="entry name" value="ATPase domain of HSP90 chaperone/DNA topoisomerase II/histidine kinase"/>
    <property type="match status" value="1"/>
</dbReference>
<dbReference type="InterPro" id="IPR036890">
    <property type="entry name" value="HATPase_C_sf"/>
</dbReference>
<dbReference type="Pfam" id="PF13581">
    <property type="entry name" value="HATPase_c_2"/>
    <property type="match status" value="1"/>
</dbReference>
<gene>
    <name evidence="3" type="ORF">ACFS7Z_07770</name>
</gene>
<protein>
    <submittedName>
        <fullName evidence="3">ATP-binding protein</fullName>
    </submittedName>
</protein>
<dbReference type="RefSeq" id="WP_377483060.1">
    <property type="nucleotide sequence ID" value="NZ_JBHUOX010000004.1"/>
</dbReference>
<dbReference type="CDD" id="cd16936">
    <property type="entry name" value="HATPase_RsbW-like"/>
    <property type="match status" value="1"/>
</dbReference>
<reference evidence="4" key="1">
    <citation type="journal article" date="2019" name="Int. J. Syst. Evol. Microbiol.">
        <title>The Global Catalogue of Microorganisms (GCM) 10K type strain sequencing project: providing services to taxonomists for standard genome sequencing and annotation.</title>
        <authorList>
            <consortium name="The Broad Institute Genomics Platform"/>
            <consortium name="The Broad Institute Genome Sequencing Center for Infectious Disease"/>
            <person name="Wu L."/>
            <person name="Ma J."/>
        </authorList>
    </citation>
    <scope>NUCLEOTIDE SEQUENCE [LARGE SCALE GENOMIC DNA]</scope>
    <source>
        <strain evidence="4">KCTC 23984</strain>
    </source>
</reference>
<dbReference type="PANTHER" id="PTHR35526:SF3">
    <property type="entry name" value="ANTI-SIGMA-F FACTOR RSBW"/>
    <property type="match status" value="1"/>
</dbReference>